<evidence type="ECO:0000256" key="1">
    <source>
        <dbReference type="SAM" id="Coils"/>
    </source>
</evidence>
<feature type="compositionally biased region" description="Acidic residues" evidence="2">
    <location>
        <begin position="13"/>
        <end position="24"/>
    </location>
</feature>
<accession>A0A8X6P1S9</accession>
<proteinExistence type="predicted"/>
<evidence type="ECO:0000313" key="3">
    <source>
        <dbReference type="EMBL" id="GFT45934.1"/>
    </source>
</evidence>
<reference evidence="3" key="1">
    <citation type="submission" date="2020-08" db="EMBL/GenBank/DDBJ databases">
        <title>Multicomponent nature underlies the extraordinary mechanical properties of spider dragline silk.</title>
        <authorList>
            <person name="Kono N."/>
            <person name="Nakamura H."/>
            <person name="Mori M."/>
            <person name="Yoshida Y."/>
            <person name="Ohtoshi R."/>
            <person name="Malay A.D."/>
            <person name="Moran D.A.P."/>
            <person name="Tomita M."/>
            <person name="Numata K."/>
            <person name="Arakawa K."/>
        </authorList>
    </citation>
    <scope>NUCLEOTIDE SEQUENCE</scope>
</reference>
<dbReference type="GO" id="GO:0004386">
    <property type="term" value="F:helicase activity"/>
    <property type="evidence" value="ECO:0007669"/>
    <property type="project" value="UniProtKB-KW"/>
</dbReference>
<keyword evidence="3" id="KW-0547">Nucleotide-binding</keyword>
<evidence type="ECO:0000313" key="4">
    <source>
        <dbReference type="Proteomes" id="UP000887013"/>
    </source>
</evidence>
<feature type="coiled-coil region" evidence="1">
    <location>
        <begin position="102"/>
        <end position="129"/>
    </location>
</feature>
<feature type="region of interest" description="Disordered" evidence="2">
    <location>
        <begin position="1"/>
        <end position="34"/>
    </location>
</feature>
<gene>
    <name evidence="3" type="primary">pif1_97</name>
    <name evidence="3" type="ORF">NPIL_178371</name>
</gene>
<comment type="caution">
    <text evidence="3">The sequence shown here is derived from an EMBL/GenBank/DDBJ whole genome shotgun (WGS) entry which is preliminary data.</text>
</comment>
<dbReference type="AlphaFoldDB" id="A0A8X6P1S9"/>
<dbReference type="Proteomes" id="UP000887013">
    <property type="component" value="Unassembled WGS sequence"/>
</dbReference>
<keyword evidence="1" id="KW-0175">Coiled coil</keyword>
<keyword evidence="3" id="KW-0067">ATP-binding</keyword>
<keyword evidence="3" id="KW-0347">Helicase</keyword>
<organism evidence="3 4">
    <name type="scientific">Nephila pilipes</name>
    <name type="common">Giant wood spider</name>
    <name type="synonym">Nephila maculata</name>
    <dbReference type="NCBI Taxonomy" id="299642"/>
    <lineage>
        <taxon>Eukaryota</taxon>
        <taxon>Metazoa</taxon>
        <taxon>Ecdysozoa</taxon>
        <taxon>Arthropoda</taxon>
        <taxon>Chelicerata</taxon>
        <taxon>Arachnida</taxon>
        <taxon>Araneae</taxon>
        <taxon>Araneomorphae</taxon>
        <taxon>Entelegynae</taxon>
        <taxon>Araneoidea</taxon>
        <taxon>Nephilidae</taxon>
        <taxon>Nephila</taxon>
    </lineage>
</organism>
<protein>
    <submittedName>
        <fullName evidence="3">ATP-dependent DNA helicase</fullName>
    </submittedName>
</protein>
<evidence type="ECO:0000256" key="2">
    <source>
        <dbReference type="SAM" id="MobiDB-lite"/>
    </source>
</evidence>
<keyword evidence="3" id="KW-0378">Hydrolase</keyword>
<dbReference type="EMBL" id="BMAW01111026">
    <property type="protein sequence ID" value="GFT45934.1"/>
    <property type="molecule type" value="Genomic_DNA"/>
</dbReference>
<keyword evidence="4" id="KW-1185">Reference proteome</keyword>
<sequence>MNYEPYYRNQAYEPDEGIDADAETGEPPRRPRELITLEDATKMELRNIPADVRTPYFSIHNDAEIYYYSLLVQYVPFYKESKLLKLYPNSRDAFLDLEEQFIADENHLLSSIRERNNQLENAFRQAQATR</sequence>
<name>A0A8X6P1S9_NEPPI</name>
<dbReference type="OrthoDB" id="6434220at2759"/>